<evidence type="ECO:0000256" key="4">
    <source>
        <dbReference type="ARBA" id="ARBA00012945"/>
    </source>
</evidence>
<protein>
    <recommendedName>
        <fullName evidence="5 11">Dihydrolipoyllysine-residue succinyltransferase component of 2-oxoglutarate dehydrogenase complex</fullName>
        <ecNumber evidence="4 11">2.3.1.61</ecNumber>
    </recommendedName>
    <alternativeName>
        <fullName evidence="11">2-oxoglutarate dehydrogenase complex component E2</fullName>
    </alternativeName>
</protein>
<evidence type="ECO:0000256" key="11">
    <source>
        <dbReference type="RuleBase" id="RU361138"/>
    </source>
</evidence>
<evidence type="ECO:0000256" key="3">
    <source>
        <dbReference type="ARBA" id="ARBA00007317"/>
    </source>
</evidence>
<gene>
    <name evidence="15" type="primary">sucB</name>
    <name evidence="15" type="ORF">BN59_00146</name>
</gene>
<dbReference type="InterPro" id="IPR001078">
    <property type="entry name" value="2-oxoacid_DH_actylTfrase"/>
</dbReference>
<comment type="similarity">
    <text evidence="3 11">Belongs to the 2-oxoacid dehydrogenase family.</text>
</comment>
<evidence type="ECO:0000259" key="14">
    <source>
        <dbReference type="PROSITE" id="PS51826"/>
    </source>
</evidence>
<dbReference type="Pfam" id="PF02817">
    <property type="entry name" value="E3_binding"/>
    <property type="match status" value="1"/>
</dbReference>
<dbReference type="AlphaFoldDB" id="A0A078KS19"/>
<dbReference type="Pfam" id="PF00364">
    <property type="entry name" value="Biotin_lipoyl"/>
    <property type="match status" value="1"/>
</dbReference>
<dbReference type="InterPro" id="IPR003016">
    <property type="entry name" value="2-oxoA_DH_lipoyl-BS"/>
</dbReference>
<evidence type="ECO:0000256" key="9">
    <source>
        <dbReference type="ARBA" id="ARBA00023315"/>
    </source>
</evidence>
<dbReference type="SUPFAM" id="SSF52777">
    <property type="entry name" value="CoA-dependent acyltransferases"/>
    <property type="match status" value="1"/>
</dbReference>
<dbReference type="NCBIfam" id="NF004309">
    <property type="entry name" value="PRK05704.1"/>
    <property type="match status" value="1"/>
</dbReference>
<evidence type="ECO:0000256" key="10">
    <source>
        <dbReference type="ARBA" id="ARBA00052761"/>
    </source>
</evidence>
<dbReference type="Gene3D" id="2.40.50.100">
    <property type="match status" value="1"/>
</dbReference>
<dbReference type="NCBIfam" id="TIGR01347">
    <property type="entry name" value="sucB"/>
    <property type="match status" value="1"/>
</dbReference>
<feature type="domain" description="Peripheral subunit-binding (PSBD)" evidence="14">
    <location>
        <begin position="107"/>
        <end position="144"/>
    </location>
</feature>
<dbReference type="Pfam" id="PF00198">
    <property type="entry name" value="2-oxoacid_dh"/>
    <property type="match status" value="1"/>
</dbReference>
<evidence type="ECO:0000256" key="1">
    <source>
        <dbReference type="ARBA" id="ARBA00004052"/>
    </source>
</evidence>
<evidence type="ECO:0000313" key="15">
    <source>
        <dbReference type="EMBL" id="CDZ75886.1"/>
    </source>
</evidence>
<dbReference type="InterPro" id="IPR000089">
    <property type="entry name" value="Biotin_lipoyl"/>
</dbReference>
<dbReference type="STRING" id="1034943.BN59_00146"/>
<dbReference type="GO" id="GO:0004149">
    <property type="term" value="F:dihydrolipoyllysine-residue succinyltransferase activity"/>
    <property type="evidence" value="ECO:0007669"/>
    <property type="project" value="UniProtKB-UniRule"/>
</dbReference>
<dbReference type="PROSITE" id="PS51826">
    <property type="entry name" value="PSBD"/>
    <property type="match status" value="1"/>
</dbReference>
<dbReference type="PANTHER" id="PTHR43416">
    <property type="entry name" value="DIHYDROLIPOYLLYSINE-RESIDUE SUCCINYLTRANSFERASE COMPONENT OF 2-OXOGLUTARATE DEHYDROGENASE COMPLEX, MITOCHONDRIAL-RELATED"/>
    <property type="match status" value="1"/>
</dbReference>
<evidence type="ECO:0000256" key="8">
    <source>
        <dbReference type="ARBA" id="ARBA00022823"/>
    </source>
</evidence>
<dbReference type="SUPFAM" id="SSF51230">
    <property type="entry name" value="Single hybrid motif"/>
    <property type="match status" value="1"/>
</dbReference>
<dbReference type="GO" id="GO:0045252">
    <property type="term" value="C:oxoglutarate dehydrogenase complex"/>
    <property type="evidence" value="ECO:0007669"/>
    <property type="project" value="UniProtKB-UniRule"/>
</dbReference>
<dbReference type="InterPro" id="IPR011053">
    <property type="entry name" value="Single_hybrid_motif"/>
</dbReference>
<feature type="region of interest" description="Disordered" evidence="12">
    <location>
        <begin position="82"/>
        <end position="111"/>
    </location>
</feature>
<name>A0A078KS19_9GAMM</name>
<accession>A0A078KS19</accession>
<sequence>MSIEVKVPALPESVADATVATWHKKIGDKVSRDENLLDLETDKVVLEVPAPADGILKEILFKEGDIVQSSQILARIENGAAASAPVEKQESKQAETKQENLASEDKSTSPAVRRILAENDLQAGQIAGSGKDGRITKDDVLTFIESSREKTAKPAARQEPMAPMGVREERRVPMTRLRAKIAERLVQAQHNAAMLTTFNEVNLKAVMDLRAQYKDSFEKKHGVKLGFMSFFTKAVVEALKRFPAVNSSIDGQDIVYHGYYDIGIAVSTERGLVVPVVRDADQMTMADIEKSINDTATRARQGKLSMEEMQGGTFTITNGGVFGSLLATPIINPPQTGILGMHKIEDRPVVEKGQIVIRPMMYVALSYDHRLIDGKESVQFLVTVKELLEDPSRLLLNV</sequence>
<dbReference type="EMBL" id="CCSB01000001">
    <property type="protein sequence ID" value="CDZ75886.1"/>
    <property type="molecule type" value="Genomic_DNA"/>
</dbReference>
<keyword evidence="16" id="KW-1185">Reference proteome</keyword>
<dbReference type="Proteomes" id="UP000044071">
    <property type="component" value="Unassembled WGS sequence"/>
</dbReference>
<keyword evidence="8 11" id="KW-0450">Lipoyl</keyword>
<dbReference type="FunFam" id="3.30.559.10:FF:000007">
    <property type="entry name" value="Dihydrolipoamide acetyltransferase component of pyruvate dehydrogenase complex"/>
    <property type="match status" value="1"/>
</dbReference>
<dbReference type="GO" id="GO:0006099">
    <property type="term" value="P:tricarboxylic acid cycle"/>
    <property type="evidence" value="ECO:0007669"/>
    <property type="project" value="UniProtKB-UniRule"/>
</dbReference>
<comment type="cofactor">
    <cofactor evidence="11">
        <name>(R)-lipoate</name>
        <dbReference type="ChEBI" id="CHEBI:83088"/>
    </cofactor>
    <text evidence="11">Binds 1 lipoyl cofactor covalently.</text>
</comment>
<feature type="compositionally biased region" description="Basic and acidic residues" evidence="12">
    <location>
        <begin position="87"/>
        <end position="107"/>
    </location>
</feature>
<dbReference type="Gene3D" id="4.10.320.10">
    <property type="entry name" value="E3-binding domain"/>
    <property type="match status" value="1"/>
</dbReference>
<keyword evidence="6 11" id="KW-0816">Tricarboxylic acid cycle</keyword>
<dbReference type="PROSITE" id="PS00189">
    <property type="entry name" value="LIPOYL"/>
    <property type="match status" value="1"/>
</dbReference>
<dbReference type="InterPro" id="IPR004167">
    <property type="entry name" value="PSBD"/>
</dbReference>
<dbReference type="SUPFAM" id="SSF47005">
    <property type="entry name" value="Peripheral subunit-binding domain of 2-oxo acid dehydrogenase complex"/>
    <property type="match status" value="1"/>
</dbReference>
<evidence type="ECO:0000256" key="7">
    <source>
        <dbReference type="ARBA" id="ARBA00022679"/>
    </source>
</evidence>
<comment type="catalytic activity">
    <reaction evidence="10 11">
        <text>N(6)-[(R)-dihydrolipoyl]-L-lysyl-[protein] + succinyl-CoA = N(6)-[(R)-S(8)-succinyldihydrolipoyl]-L-lysyl-[protein] + CoA</text>
        <dbReference type="Rhea" id="RHEA:15213"/>
        <dbReference type="Rhea" id="RHEA-COMP:10475"/>
        <dbReference type="Rhea" id="RHEA-COMP:20092"/>
        <dbReference type="ChEBI" id="CHEBI:57287"/>
        <dbReference type="ChEBI" id="CHEBI:57292"/>
        <dbReference type="ChEBI" id="CHEBI:83100"/>
        <dbReference type="ChEBI" id="CHEBI:83120"/>
        <dbReference type="EC" id="2.3.1.61"/>
    </reaction>
</comment>
<evidence type="ECO:0000256" key="12">
    <source>
        <dbReference type="SAM" id="MobiDB-lite"/>
    </source>
</evidence>
<organism evidence="15 16">
    <name type="scientific">Legionella massiliensis</name>
    <dbReference type="NCBI Taxonomy" id="1034943"/>
    <lineage>
        <taxon>Bacteria</taxon>
        <taxon>Pseudomonadati</taxon>
        <taxon>Pseudomonadota</taxon>
        <taxon>Gammaproteobacteria</taxon>
        <taxon>Legionellales</taxon>
        <taxon>Legionellaceae</taxon>
        <taxon>Legionella</taxon>
    </lineage>
</organism>
<evidence type="ECO:0000256" key="2">
    <source>
        <dbReference type="ARBA" id="ARBA00005145"/>
    </source>
</evidence>
<dbReference type="InterPro" id="IPR050537">
    <property type="entry name" value="2-oxoacid_dehydrogenase"/>
</dbReference>
<keyword evidence="9 11" id="KW-0012">Acyltransferase</keyword>
<reference evidence="15 16" key="1">
    <citation type="submission" date="2014-06" db="EMBL/GenBank/DDBJ databases">
        <authorList>
            <person name="Urmite Genomes Urmite Genomes"/>
        </authorList>
    </citation>
    <scope>NUCLEOTIDE SEQUENCE [LARGE SCALE GENOMIC DNA]</scope>
</reference>
<dbReference type="GO" id="GO:0005829">
    <property type="term" value="C:cytosol"/>
    <property type="evidence" value="ECO:0007669"/>
    <property type="project" value="TreeGrafter"/>
</dbReference>
<evidence type="ECO:0000256" key="5">
    <source>
        <dbReference type="ARBA" id="ARBA00019511"/>
    </source>
</evidence>
<evidence type="ECO:0000256" key="6">
    <source>
        <dbReference type="ARBA" id="ARBA00022532"/>
    </source>
</evidence>
<dbReference type="Gene3D" id="3.30.559.10">
    <property type="entry name" value="Chloramphenicol acetyltransferase-like domain"/>
    <property type="match status" value="1"/>
</dbReference>
<dbReference type="InterPro" id="IPR006255">
    <property type="entry name" value="SucB"/>
</dbReference>
<dbReference type="OrthoDB" id="9805770at2"/>
<dbReference type="EC" id="2.3.1.61" evidence="4 11"/>
<evidence type="ECO:0000313" key="16">
    <source>
        <dbReference type="Proteomes" id="UP000044071"/>
    </source>
</evidence>
<proteinExistence type="inferred from homology"/>
<feature type="domain" description="Lipoyl-binding" evidence="13">
    <location>
        <begin position="2"/>
        <end position="77"/>
    </location>
</feature>
<comment type="function">
    <text evidence="1 11">E2 component of the 2-oxoglutarate dehydrogenase (OGDH) complex which catalyzes the second step in the conversion of 2-oxoglutarate to succinyl-CoA and CO(2).</text>
</comment>
<evidence type="ECO:0000259" key="13">
    <source>
        <dbReference type="PROSITE" id="PS50968"/>
    </source>
</evidence>
<dbReference type="UniPathway" id="UPA00868">
    <property type="reaction ID" value="UER00840"/>
</dbReference>
<dbReference type="InterPro" id="IPR036625">
    <property type="entry name" value="E3-bd_dom_sf"/>
</dbReference>
<dbReference type="PANTHER" id="PTHR43416:SF5">
    <property type="entry name" value="DIHYDROLIPOYLLYSINE-RESIDUE SUCCINYLTRANSFERASE COMPONENT OF 2-OXOGLUTARATE DEHYDROGENASE COMPLEX, MITOCHONDRIAL"/>
    <property type="match status" value="1"/>
</dbReference>
<dbReference type="InterPro" id="IPR023213">
    <property type="entry name" value="CAT-like_dom_sf"/>
</dbReference>
<dbReference type="CDD" id="cd06849">
    <property type="entry name" value="lipoyl_domain"/>
    <property type="match status" value="1"/>
</dbReference>
<dbReference type="RefSeq" id="WP_043872521.1">
    <property type="nucleotide sequence ID" value="NZ_CCVW01000001.1"/>
</dbReference>
<comment type="pathway">
    <text evidence="2 11">Amino-acid degradation; L-lysine degradation via saccharopine pathway; glutaryl-CoA from L-lysine: step 6/6.</text>
</comment>
<keyword evidence="7 11" id="KW-0808">Transferase</keyword>
<dbReference type="GO" id="GO:0033512">
    <property type="term" value="P:L-lysine catabolic process to acetyl-CoA via saccharopine"/>
    <property type="evidence" value="ECO:0007669"/>
    <property type="project" value="UniProtKB-UniRule"/>
</dbReference>
<dbReference type="eggNOG" id="COG0508">
    <property type="taxonomic scope" value="Bacteria"/>
</dbReference>
<dbReference type="PROSITE" id="PS50968">
    <property type="entry name" value="BIOTINYL_LIPOYL"/>
    <property type="match status" value="1"/>
</dbReference>